<sequence>MPILFDGMAKPCCTNFHTFRAMGSIQIENQISSASRADEFIRDNLSPSLETSSCQPFNELFRQWLSVCMVGNFSLSCPLEPSIAQCHCKTRINKLMFTIETKLQSL</sequence>
<accession>A0A7C9AK31</accession>
<protein>
    <submittedName>
        <fullName evidence="1">Uncharacterized protein</fullName>
    </submittedName>
</protein>
<organism evidence="1">
    <name type="scientific">Opuntia streptacantha</name>
    <name type="common">Prickly pear cactus</name>
    <name type="synonym">Opuntia cardona</name>
    <dbReference type="NCBI Taxonomy" id="393608"/>
    <lineage>
        <taxon>Eukaryota</taxon>
        <taxon>Viridiplantae</taxon>
        <taxon>Streptophyta</taxon>
        <taxon>Embryophyta</taxon>
        <taxon>Tracheophyta</taxon>
        <taxon>Spermatophyta</taxon>
        <taxon>Magnoliopsida</taxon>
        <taxon>eudicotyledons</taxon>
        <taxon>Gunneridae</taxon>
        <taxon>Pentapetalae</taxon>
        <taxon>Caryophyllales</taxon>
        <taxon>Cactineae</taxon>
        <taxon>Cactaceae</taxon>
        <taxon>Opuntioideae</taxon>
        <taxon>Opuntia</taxon>
    </lineage>
</organism>
<evidence type="ECO:0000313" key="1">
    <source>
        <dbReference type="EMBL" id="MBA4670432.1"/>
    </source>
</evidence>
<dbReference type="EMBL" id="GISG01247497">
    <property type="protein sequence ID" value="MBA4670432.1"/>
    <property type="molecule type" value="Transcribed_RNA"/>
</dbReference>
<reference evidence="1" key="1">
    <citation type="journal article" date="2013" name="J. Plant Res.">
        <title>Effect of fungi and light on seed germination of three Opuntia species from semiarid lands of central Mexico.</title>
        <authorList>
            <person name="Delgado-Sanchez P."/>
            <person name="Jimenez-Bremont J.F."/>
            <person name="Guerrero-Gonzalez Mde L."/>
            <person name="Flores J."/>
        </authorList>
    </citation>
    <scope>NUCLEOTIDE SEQUENCE</scope>
    <source>
        <tissue evidence="1">Cladode</tissue>
    </source>
</reference>
<name>A0A7C9AK31_OPUST</name>
<reference evidence="1" key="2">
    <citation type="submission" date="2020-07" db="EMBL/GenBank/DDBJ databases">
        <authorList>
            <person name="Vera ALvarez R."/>
            <person name="Arias-Moreno D.M."/>
            <person name="Jimenez-Jacinto V."/>
            <person name="Jimenez-Bremont J.F."/>
            <person name="Swaminathan K."/>
            <person name="Moose S.P."/>
            <person name="Guerrero-Gonzalez M.L."/>
            <person name="Marino-Ramirez L."/>
            <person name="Landsman D."/>
            <person name="Rodriguez-Kessler M."/>
            <person name="Delgado-Sanchez P."/>
        </authorList>
    </citation>
    <scope>NUCLEOTIDE SEQUENCE</scope>
    <source>
        <tissue evidence="1">Cladode</tissue>
    </source>
</reference>
<dbReference type="AlphaFoldDB" id="A0A7C9AK31"/>
<proteinExistence type="predicted"/>